<dbReference type="EMBL" id="JASBWU010000007">
    <property type="protein sequence ID" value="KAJ9120050.1"/>
    <property type="molecule type" value="Genomic_DNA"/>
</dbReference>
<organism evidence="1 2">
    <name type="scientific">Naganishia vaughanmartiniae</name>
    <dbReference type="NCBI Taxonomy" id="1424756"/>
    <lineage>
        <taxon>Eukaryota</taxon>
        <taxon>Fungi</taxon>
        <taxon>Dikarya</taxon>
        <taxon>Basidiomycota</taxon>
        <taxon>Agaricomycotina</taxon>
        <taxon>Tremellomycetes</taxon>
        <taxon>Filobasidiales</taxon>
        <taxon>Filobasidiaceae</taxon>
        <taxon>Naganishia</taxon>
    </lineage>
</organism>
<proteinExistence type="predicted"/>
<sequence>MRMPTRSNLKGPILLPHGTLRPTKPGSPNKSAKIMAKVKSLQEQELLSAISAGRCPSSQEIINASVGPVALTMSDLGVVDASKEVSDGTSFLLACRAENYTGLPPAKRKGNKAESVSDKETTLSEQDWKENGWILKKENMLTIDLPKYLDKLVDWGYKYKNFASGFDVKRLDDSKDWRAMLWIPTSDFVSVVPADETAVCRLFFACRTDHTACTIKAEAIHATAAPEKQEAGLAGELEQGHVRFGLHNKGAFTASDQHSTNKDKDHPGNESIVGAQPLHSLEDDQALEHDAFETRTKGQEEHEYKNDQHDRHEIGQGAEQDEIHGIGNNGKNKDKGSGEEDADACPTVKKGHDRYTCKCRLLDIKAETLEVLLREAKNAVHRRAAQIRNEGQDGTYQATFQGTRTPDEIATIRHNASQLADQEWVPSFAMIDKDSAELKALEKGESDIGIVMSLDVVLTPPSFVRWVQEHKLDTSSSGGNIDKPSISHPAMDDLLKLVRPLQRVRDFGLEWERAIVTFKSEVDKLCTRHKLDRGTSSKIISYFEKNWLCENWRGKEHWTDAGLPTGASRDGPMNTNNYAESSFRTIKTVFLAGMKNKRVDQLVCIIINDIFPYFAIWPPTAPRPSKELLDTIRWGHNLWQISSFECEVNDNGNQIWYIIRDSRGDQSLRDSVAFEAVVPGIIKTVVEIYSNGTQKCPCNQWIQTGKYCCHLWAMSWYFNSGTLQQYQGPVLGATSKGKGSAGPNETHHEATAKKQIWDRSAEDATVYSEHISLAQTVIPDISGQTDTTSPMSYQPVHSKVQSESFALPINARKKGRSGFATPIRGSKQTVRCTKTKAITSQTSIPSNKTPLVYSYKSAEQTCAPGEESKVRSAHATTSQGVDIKQGCGMINTTGTAVCYLNSAFQVLLHLPAVRDKLLEMQLPRSTRSHTKITNAPRYLMINLDRTEERQLGDLSSKGVKIHKELDLSEYAEGKTKVSFWSISRA</sequence>
<evidence type="ECO:0000313" key="2">
    <source>
        <dbReference type="Proteomes" id="UP001243375"/>
    </source>
</evidence>
<keyword evidence="2" id="KW-1185">Reference proteome</keyword>
<reference evidence="1" key="1">
    <citation type="submission" date="2023-04" db="EMBL/GenBank/DDBJ databases">
        <title>Draft Genome sequencing of Naganishia species isolated from polar environments using Oxford Nanopore Technology.</title>
        <authorList>
            <person name="Leo P."/>
            <person name="Venkateswaran K."/>
        </authorList>
    </citation>
    <scope>NUCLEOTIDE SEQUENCE</scope>
    <source>
        <strain evidence="1">MNA-CCFEE 5425</strain>
    </source>
</reference>
<gene>
    <name evidence="1" type="ORF">QFC22_002947</name>
</gene>
<evidence type="ECO:0000313" key="1">
    <source>
        <dbReference type="EMBL" id="KAJ9120050.1"/>
    </source>
</evidence>
<comment type="caution">
    <text evidence="1">The sequence shown here is derived from an EMBL/GenBank/DDBJ whole genome shotgun (WGS) entry which is preliminary data.</text>
</comment>
<protein>
    <submittedName>
        <fullName evidence="1">Uncharacterized protein</fullName>
    </submittedName>
</protein>
<dbReference type="Proteomes" id="UP001243375">
    <property type="component" value="Unassembled WGS sequence"/>
</dbReference>
<accession>A0ACC2X8Y2</accession>
<name>A0ACC2X8Y2_9TREE</name>